<proteinExistence type="inferred from homology"/>
<organism evidence="7 8">
    <name type="scientific">Pseudanabaena yagii GIHE-NHR1</name>
    <dbReference type="NCBI Taxonomy" id="2722753"/>
    <lineage>
        <taxon>Bacteria</taxon>
        <taxon>Bacillati</taxon>
        <taxon>Cyanobacteriota</taxon>
        <taxon>Cyanophyceae</taxon>
        <taxon>Pseudanabaenales</taxon>
        <taxon>Pseudanabaenaceae</taxon>
        <taxon>Pseudanabaena</taxon>
        <taxon>Pseudanabaena yagii</taxon>
    </lineage>
</organism>
<evidence type="ECO:0000313" key="7">
    <source>
        <dbReference type="EMBL" id="NMF59993.1"/>
    </source>
</evidence>
<evidence type="ECO:0000256" key="3">
    <source>
        <dbReference type="ARBA" id="ARBA00022840"/>
    </source>
</evidence>
<keyword evidence="5" id="KW-0143">Chaperone</keyword>
<evidence type="ECO:0000256" key="5">
    <source>
        <dbReference type="ARBA" id="ARBA00023186"/>
    </source>
</evidence>
<keyword evidence="2 6" id="KW-0547">Nucleotide-binding</keyword>
<keyword evidence="8" id="KW-1185">Reference proteome</keyword>
<sequence length="549" mass="61235">MTIIAIDFGTSNTAIAILTSQGDRDISTPKTLCFDDISCDFATPDGFACLVPSLVYVSGKQQFFFGKQAEKQAGIQLQSQDHSKRLFQGFKRDIVANFRSPDREIDGERYDVEAIAEIFLMELWQRLRLQNIEPAQLILTVPVGAFEAYLNWFHSFADKIQVPNLQIIDESTAAALGYAVTRPNALVLVIDFGGGTLDLSLVRTAPINEKSQVTKAEAIAKSDAYIGGIDVDRWITEHFLRQWGMARSQISEVDWLKILKLAEQIKIKLSLVTEVTETWLDEQMISHEMSLTQAELTDILEQNQMLEQLREAIDEVLTLALNKGTSKAAIEQVLLVGGSCQIVAIQQLIISYFGKSKVKLGKPFEAVAHGALALGQAIAIEDHLRHSYAIRLWEPYLNQYSFYTLFEKGVKYPCQRPEPLILQAAITGQAEIWLDIGEVADISQAEVTYDGSGRMTSSQLLKQSDFRSLAINSRNAPIHDSSNNYQVINQEQAEPSQVCIARLEPLGQLGSDRIAVDFAIDERRVLIATIKDLLTDKLLINQQAIAKLE</sequence>
<dbReference type="Gene3D" id="3.90.640.10">
    <property type="entry name" value="Actin, Chain A, domain 4"/>
    <property type="match status" value="1"/>
</dbReference>
<dbReference type="InterPro" id="IPR013126">
    <property type="entry name" value="Hsp_70_fam"/>
</dbReference>
<keyword evidence="4" id="KW-0346">Stress response</keyword>
<accession>A0ABX1LV11</accession>
<reference evidence="7 8" key="1">
    <citation type="submission" date="2020-03" db="EMBL/GenBank/DDBJ databases">
        <title>Draft Genome Sequence of 2-Methylisoborneol Producing Pseudanabaena yagii Strain GIHE-NHR1 Isolated from North Han River in South Korea.</title>
        <authorList>
            <person name="Jeong J."/>
        </authorList>
    </citation>
    <scope>NUCLEOTIDE SEQUENCE [LARGE SCALE GENOMIC DNA]</scope>
    <source>
        <strain evidence="7 8">GIHE-NHR1</strain>
    </source>
</reference>
<protein>
    <submittedName>
        <fullName evidence="7">Hsp70 family protein</fullName>
    </submittedName>
</protein>
<comment type="caution">
    <text evidence="7">The sequence shown here is derived from an EMBL/GenBank/DDBJ whole genome shotgun (WGS) entry which is preliminary data.</text>
</comment>
<dbReference type="EMBL" id="JAAVJL010000002">
    <property type="protein sequence ID" value="NMF59993.1"/>
    <property type="molecule type" value="Genomic_DNA"/>
</dbReference>
<dbReference type="RefSeq" id="WP_169364956.1">
    <property type="nucleotide sequence ID" value="NZ_JAAVJL010000002.1"/>
</dbReference>
<comment type="similarity">
    <text evidence="1 6">Belongs to the heat shock protein 70 family.</text>
</comment>
<dbReference type="Proteomes" id="UP000738376">
    <property type="component" value="Unassembled WGS sequence"/>
</dbReference>
<dbReference type="PROSITE" id="PS00329">
    <property type="entry name" value="HSP70_2"/>
    <property type="match status" value="1"/>
</dbReference>
<gene>
    <name evidence="7" type="ORF">HC246_18695</name>
</gene>
<dbReference type="InterPro" id="IPR043129">
    <property type="entry name" value="ATPase_NBD"/>
</dbReference>
<keyword evidence="3 6" id="KW-0067">ATP-binding</keyword>
<dbReference type="Gene3D" id="3.30.420.40">
    <property type="match status" value="2"/>
</dbReference>
<evidence type="ECO:0000256" key="1">
    <source>
        <dbReference type="ARBA" id="ARBA00007381"/>
    </source>
</evidence>
<name>A0ABX1LV11_9CYAN</name>
<evidence type="ECO:0000256" key="4">
    <source>
        <dbReference type="ARBA" id="ARBA00023016"/>
    </source>
</evidence>
<dbReference type="SUPFAM" id="SSF53067">
    <property type="entry name" value="Actin-like ATPase domain"/>
    <property type="match status" value="2"/>
</dbReference>
<dbReference type="PANTHER" id="PTHR19375">
    <property type="entry name" value="HEAT SHOCK PROTEIN 70KDA"/>
    <property type="match status" value="1"/>
</dbReference>
<dbReference type="PRINTS" id="PR00301">
    <property type="entry name" value="HEATSHOCK70"/>
</dbReference>
<dbReference type="InterPro" id="IPR018181">
    <property type="entry name" value="Heat_shock_70_CS"/>
</dbReference>
<evidence type="ECO:0000256" key="6">
    <source>
        <dbReference type="RuleBase" id="RU003322"/>
    </source>
</evidence>
<evidence type="ECO:0000313" key="8">
    <source>
        <dbReference type="Proteomes" id="UP000738376"/>
    </source>
</evidence>
<dbReference type="Pfam" id="PF00012">
    <property type="entry name" value="HSP70"/>
    <property type="match status" value="1"/>
</dbReference>
<evidence type="ECO:0000256" key="2">
    <source>
        <dbReference type="ARBA" id="ARBA00022741"/>
    </source>
</evidence>